<evidence type="ECO:0000313" key="6">
    <source>
        <dbReference type="EMBL" id="MBA3926607.1"/>
    </source>
</evidence>
<dbReference type="InterPro" id="IPR036754">
    <property type="entry name" value="YbaK/aa-tRNA-synt-asso_dom_sf"/>
</dbReference>
<dbReference type="InterPro" id="IPR007214">
    <property type="entry name" value="YbaK/aa-tRNA-synth-assoc-dom"/>
</dbReference>
<comment type="similarity">
    <text evidence="1 4">Belongs to the prolyl-tRNA editing family. YbaK/EbsC subfamily.</text>
</comment>
<dbReference type="InterPro" id="IPR004369">
    <property type="entry name" value="Prolyl-tRNA_editing_YbaK/EbsC"/>
</dbReference>
<name>A0A7W1T723_9LIST</name>
<keyword evidence="2 4" id="KW-0648">Protein biosynthesis</keyword>
<dbReference type="PANTHER" id="PTHR30411:SF0">
    <property type="entry name" value="CYS-TRNA(PRO)_CYS-TRNA(CYS) DEACYLASE YBAK"/>
    <property type="match status" value="1"/>
</dbReference>
<dbReference type="CDD" id="cd00002">
    <property type="entry name" value="YbaK_deacylase"/>
    <property type="match status" value="1"/>
</dbReference>
<dbReference type="PIRSF" id="PIRSF006181">
    <property type="entry name" value="EbsC_YbaK"/>
    <property type="match status" value="1"/>
</dbReference>
<dbReference type="GO" id="GO:0002161">
    <property type="term" value="F:aminoacyl-tRNA deacylase activity"/>
    <property type="evidence" value="ECO:0007669"/>
    <property type="project" value="InterPro"/>
</dbReference>
<dbReference type="Pfam" id="PF04073">
    <property type="entry name" value="tRNA_edit"/>
    <property type="match status" value="1"/>
</dbReference>
<dbReference type="SUPFAM" id="SSF55826">
    <property type="entry name" value="YbaK/ProRS associated domain"/>
    <property type="match status" value="1"/>
</dbReference>
<dbReference type="AlphaFoldDB" id="A0A7W1T723"/>
<dbReference type="EC" id="4.2.-.-" evidence="4"/>
<evidence type="ECO:0000256" key="3">
    <source>
        <dbReference type="ARBA" id="ARBA00023239"/>
    </source>
</evidence>
<evidence type="ECO:0000256" key="4">
    <source>
        <dbReference type="PIRNR" id="PIRNR006181"/>
    </source>
</evidence>
<protein>
    <recommendedName>
        <fullName evidence="4">Cys-tRNA(Pro)/Cys-tRNA(Cys) deacylase</fullName>
        <ecNumber evidence="4">4.2.-.-</ecNumber>
    </recommendedName>
</protein>
<dbReference type="Gene3D" id="3.90.960.10">
    <property type="entry name" value="YbaK/aminoacyl-tRNA synthetase-associated domain"/>
    <property type="match status" value="1"/>
</dbReference>
<evidence type="ECO:0000256" key="1">
    <source>
        <dbReference type="ARBA" id="ARBA00009798"/>
    </source>
</evidence>
<keyword evidence="7" id="KW-1185">Reference proteome</keyword>
<reference evidence="6 7" key="1">
    <citation type="submission" date="2020-05" db="EMBL/GenBank/DDBJ databases">
        <authorList>
            <person name="Carlin C.R."/>
        </authorList>
    </citation>
    <scope>NUCLEOTIDE SEQUENCE [LARGE SCALE GENOMIC DNA]</scope>
    <source>
        <strain evidence="6 7">FSL W9-0585</strain>
    </source>
</reference>
<sequence length="163" mass="18048">MKTMKIPKTNVGRILDQRKIPYELYQIPFQDKHMDAVTVAMDLDLPPDKIYKTLVTKGDKTGVVVACIPGNQELDLKLLAKASQNKKMEMLPMKELESVTGYIRGGCSPIGMKKLFPTFIADAAESKEQILVSAGKRGFQVGVDPHALAQVVRAQFVAISRDM</sequence>
<evidence type="ECO:0000256" key="2">
    <source>
        <dbReference type="ARBA" id="ARBA00022917"/>
    </source>
</evidence>
<organism evidence="6 7">
    <name type="scientific">Listeria rustica</name>
    <dbReference type="NCBI Taxonomy" id="2713503"/>
    <lineage>
        <taxon>Bacteria</taxon>
        <taxon>Bacillati</taxon>
        <taxon>Bacillota</taxon>
        <taxon>Bacilli</taxon>
        <taxon>Bacillales</taxon>
        <taxon>Listeriaceae</taxon>
        <taxon>Listeria</taxon>
    </lineage>
</organism>
<dbReference type="NCBIfam" id="TIGR00011">
    <property type="entry name" value="YbaK_EbsC"/>
    <property type="match status" value="1"/>
</dbReference>
<dbReference type="GO" id="GO:0006412">
    <property type="term" value="P:translation"/>
    <property type="evidence" value="ECO:0007669"/>
    <property type="project" value="UniProtKB-KW"/>
</dbReference>
<gene>
    <name evidence="6" type="primary">ybaK</name>
    <name evidence="6" type="ORF">HPK16_09655</name>
</gene>
<comment type="caution">
    <text evidence="6">The sequence shown here is derived from an EMBL/GenBank/DDBJ whole genome shotgun (WGS) entry which is preliminary data.</text>
</comment>
<feature type="domain" description="YbaK/aminoacyl-tRNA synthetase-associated" evidence="5">
    <location>
        <begin position="35"/>
        <end position="149"/>
    </location>
</feature>
<dbReference type="EMBL" id="JABJVM010000008">
    <property type="protein sequence ID" value="MBA3926607.1"/>
    <property type="molecule type" value="Genomic_DNA"/>
</dbReference>
<accession>A0A7W1T723</accession>
<reference evidence="6 7" key="2">
    <citation type="submission" date="2020-08" db="EMBL/GenBank/DDBJ databases">
        <title>Listeria ohnekaius sp. nov. and Listeria portnoyii sp. nov. isolated from non-agricultural and natural environments.</title>
        <authorList>
            <person name="Weller D."/>
            <person name="Belias A.M."/>
            <person name="Liao J."/>
            <person name="Guo S."/>
            <person name="Orsi R.H."/>
            <person name="Wiedmann M."/>
        </authorList>
    </citation>
    <scope>NUCLEOTIDE SEQUENCE [LARGE SCALE GENOMIC DNA]</scope>
    <source>
        <strain evidence="6 7">FSL W9-0585</strain>
    </source>
</reference>
<evidence type="ECO:0000313" key="7">
    <source>
        <dbReference type="Proteomes" id="UP000548787"/>
    </source>
</evidence>
<proteinExistence type="inferred from homology"/>
<dbReference type="GO" id="GO:0016829">
    <property type="term" value="F:lyase activity"/>
    <property type="evidence" value="ECO:0007669"/>
    <property type="project" value="UniProtKB-KW"/>
</dbReference>
<evidence type="ECO:0000259" key="5">
    <source>
        <dbReference type="Pfam" id="PF04073"/>
    </source>
</evidence>
<dbReference type="PANTHER" id="PTHR30411">
    <property type="entry name" value="CYTOPLASMIC PROTEIN"/>
    <property type="match status" value="1"/>
</dbReference>
<keyword evidence="3 4" id="KW-0456">Lyase</keyword>
<dbReference type="Proteomes" id="UP000548787">
    <property type="component" value="Unassembled WGS sequence"/>
</dbReference>